<accession>A0AC34FBD2</accession>
<name>A0AC34FBD2_9BILA</name>
<organism evidence="1 2">
    <name type="scientific">Panagrolaimus sp. ES5</name>
    <dbReference type="NCBI Taxonomy" id="591445"/>
    <lineage>
        <taxon>Eukaryota</taxon>
        <taxon>Metazoa</taxon>
        <taxon>Ecdysozoa</taxon>
        <taxon>Nematoda</taxon>
        <taxon>Chromadorea</taxon>
        <taxon>Rhabditida</taxon>
        <taxon>Tylenchina</taxon>
        <taxon>Panagrolaimomorpha</taxon>
        <taxon>Panagrolaimoidea</taxon>
        <taxon>Panagrolaimidae</taxon>
        <taxon>Panagrolaimus</taxon>
    </lineage>
</organism>
<reference evidence="2" key="1">
    <citation type="submission" date="2022-11" db="UniProtKB">
        <authorList>
            <consortium name="WormBaseParasite"/>
        </authorList>
    </citation>
    <scope>IDENTIFICATION</scope>
</reference>
<sequence>METMNDSMLDEIFSKVHLSPVMYQDPNYKISVEEQQQHEVRHDITPTSDDENAALRQLDDFLFHQNSNSGSLAGSESHEDEHLDKRSNSTSSTLKSPRTSRTSTAVGSAVSEQHGSYNPAWTDESYDHFDQARLPGGLPRVQDFGESRNRSRTMDSQASLAESRFGGFDLFDDSGNPNANEINLHHNEVAYPRPMELPKPPKQQPKNISKPNYEGSIVDKQILNEYHRRLAETKVKEQALHDEILRTQSFLLGTELSLRRAAQDARRQLKELEVSSKNHHKSHPKSLSFPAKTNGHNKSKSISPTESELPWKYSFNSIKRQPSVDIYEEAVPMSLILSEQLAHAELIEVNSSFRYFIPQHQKMSHSKHIEKIIFGGPQNSTNDDKDVLLFGPQGSGKTSFVNTIANYLYDVKKEQDVRFCVNYEKDGTPTKGVHVYVFNNTIYPYRITIVDTPGIPNQKGYTKTSSLIRDWFEMELATSNTLRIDAISIVLRHDENELGWPLINELAAVKRLLKDDLRTNVMPLTTFGEVLPQPAALRSIVFANIPFVSYYKVNNSGYMQRAQNEKALTHNMCYKHTVAELERYFTDLHDLMIPLLAVRNQQ</sequence>
<protein>
    <submittedName>
        <fullName evidence="2">G domain-containing protein</fullName>
    </submittedName>
</protein>
<proteinExistence type="predicted"/>
<evidence type="ECO:0000313" key="1">
    <source>
        <dbReference type="Proteomes" id="UP000887579"/>
    </source>
</evidence>
<evidence type="ECO:0000313" key="2">
    <source>
        <dbReference type="WBParaSite" id="ES5_v2.g14633.t1"/>
    </source>
</evidence>
<dbReference type="WBParaSite" id="ES5_v2.g14633.t1">
    <property type="protein sequence ID" value="ES5_v2.g14633.t1"/>
    <property type="gene ID" value="ES5_v2.g14633"/>
</dbReference>
<dbReference type="Proteomes" id="UP000887579">
    <property type="component" value="Unplaced"/>
</dbReference>